<feature type="transmembrane region" description="Helical" evidence="1">
    <location>
        <begin position="108"/>
        <end position="131"/>
    </location>
</feature>
<sequence>METRKKVLYASVFSVASFAAAAAIATTFNGYAINAFADPIANLTLPLIILAIGIQIINEKYGPILIALISALLYTIAFLPFLSVSLLAVGIIVEIVTRKIGYRSLSAVITYTTIAGTGEGILSTYLAYFMVKVPVPMPGLLDWVVFSVIMAIESAAMGAISFKVGNYVIRSGVIKEERKKAQENKVNRR</sequence>
<evidence type="ECO:0000313" key="3">
    <source>
        <dbReference type="EMBL" id="BBG26727.1"/>
    </source>
</evidence>
<accession>A0A510E2N1</accession>
<keyword evidence="1" id="KW-1133">Transmembrane helix</keyword>
<evidence type="ECO:0000313" key="2">
    <source>
        <dbReference type="EMBL" id="BBG23972.1"/>
    </source>
</evidence>
<protein>
    <recommendedName>
        <fullName evidence="6">Energy-coupling factor transport system substrate-specific component</fullName>
    </recommendedName>
</protein>
<keyword evidence="1" id="KW-0472">Membrane</keyword>
<name>A0A510E2N1_9CREN</name>
<feature type="transmembrane region" description="Helical" evidence="1">
    <location>
        <begin position="143"/>
        <end position="169"/>
    </location>
</feature>
<evidence type="ECO:0008006" key="6">
    <source>
        <dbReference type="Google" id="ProtNLM"/>
    </source>
</evidence>
<reference evidence="5" key="1">
    <citation type="submission" date="2018-09" db="EMBL/GenBank/DDBJ databases">
        <title>Complete Genome Sequencing of Sulfolobus sp. JCM 16834.</title>
        <authorList>
            <person name="Kato S."/>
            <person name="Itoh T."/>
            <person name="Ohkuma M."/>
        </authorList>
    </citation>
    <scope>NUCLEOTIDE SEQUENCE [LARGE SCALE GENOMIC DNA]</scope>
    <source>
        <strain evidence="5">IC-007</strain>
    </source>
</reference>
<reference evidence="3 4" key="2">
    <citation type="journal article" date="2020" name="Int. J. Syst. Evol. Microbiol.">
        <title>Sulfuracidifex tepidarius gen. nov., sp. nov. and transfer of Sulfolobus metallicus Huber and Stetter 1992 to the genus Sulfuracidifex as Sulfuracidifex metallicus comb. nov.</title>
        <authorList>
            <person name="Itoh T."/>
            <person name="Miura T."/>
            <person name="Sakai H.D."/>
            <person name="Kato S."/>
            <person name="Ohkuma M."/>
            <person name="Takashina T."/>
        </authorList>
    </citation>
    <scope>NUCLEOTIDE SEQUENCE</scope>
    <source>
        <strain evidence="2 4">IC-006</strain>
        <strain evidence="3">IC-007</strain>
    </source>
</reference>
<feature type="transmembrane region" description="Helical" evidence="1">
    <location>
        <begin position="40"/>
        <end position="58"/>
    </location>
</feature>
<keyword evidence="1" id="KW-0812">Transmembrane</keyword>
<dbReference type="KEGG" id="step:IC006_1272"/>
<feature type="transmembrane region" description="Helical" evidence="1">
    <location>
        <begin position="6"/>
        <end position="28"/>
    </location>
</feature>
<feature type="transmembrane region" description="Helical" evidence="1">
    <location>
        <begin position="64"/>
        <end position="96"/>
    </location>
</feature>
<dbReference type="AlphaFoldDB" id="A0A510E2N1"/>
<dbReference type="Proteomes" id="UP000322983">
    <property type="component" value="Chromosome"/>
</dbReference>
<dbReference type="EMBL" id="AP018930">
    <property type="protein sequence ID" value="BBG26727.1"/>
    <property type="molecule type" value="Genomic_DNA"/>
</dbReference>
<evidence type="ECO:0000256" key="1">
    <source>
        <dbReference type="SAM" id="Phobius"/>
    </source>
</evidence>
<dbReference type="OrthoDB" id="34590at2157"/>
<dbReference type="STRING" id="1294262.GCA_001316085_01235"/>
<accession>A0A510DUS4</accession>
<organism evidence="3 5">
    <name type="scientific">Sulfuracidifex tepidarius</name>
    <dbReference type="NCBI Taxonomy" id="1294262"/>
    <lineage>
        <taxon>Archaea</taxon>
        <taxon>Thermoproteota</taxon>
        <taxon>Thermoprotei</taxon>
        <taxon>Sulfolobales</taxon>
        <taxon>Sulfolobaceae</taxon>
        <taxon>Sulfuracidifex</taxon>
    </lineage>
</organism>
<evidence type="ECO:0000313" key="5">
    <source>
        <dbReference type="Proteomes" id="UP000325030"/>
    </source>
</evidence>
<dbReference type="RefSeq" id="WP_054845629.1">
    <property type="nucleotide sequence ID" value="NZ_AP018929.1"/>
</dbReference>
<evidence type="ECO:0000313" key="4">
    <source>
        <dbReference type="Proteomes" id="UP000322983"/>
    </source>
</evidence>
<dbReference type="GeneID" id="41717590"/>
<keyword evidence="4" id="KW-1185">Reference proteome</keyword>
<gene>
    <name evidence="2" type="ORF">IC006_1272</name>
    <name evidence="3" type="ORF">IC007_1247</name>
</gene>
<proteinExistence type="predicted"/>
<dbReference type="Proteomes" id="UP000325030">
    <property type="component" value="Chromosome"/>
</dbReference>
<dbReference type="EMBL" id="AP018929">
    <property type="protein sequence ID" value="BBG23972.1"/>
    <property type="molecule type" value="Genomic_DNA"/>
</dbReference>